<comment type="similarity">
    <text evidence="5">Belongs to the SAT4 family.</text>
</comment>
<evidence type="ECO:0000313" key="10">
    <source>
        <dbReference type="Proteomes" id="UP001138500"/>
    </source>
</evidence>
<accession>A0A9W7SK85</accession>
<feature type="transmembrane region" description="Helical" evidence="7">
    <location>
        <begin position="102"/>
        <end position="122"/>
    </location>
</feature>
<dbReference type="GO" id="GO:0016020">
    <property type="term" value="C:membrane"/>
    <property type="evidence" value="ECO:0007669"/>
    <property type="project" value="UniProtKB-SubCell"/>
</dbReference>
<dbReference type="Proteomes" id="UP001138500">
    <property type="component" value="Unassembled WGS sequence"/>
</dbReference>
<feature type="transmembrane region" description="Helical" evidence="7">
    <location>
        <begin position="134"/>
        <end position="161"/>
    </location>
</feature>
<dbReference type="PANTHER" id="PTHR33048">
    <property type="entry name" value="PTH11-LIKE INTEGRAL MEMBRANE PROTEIN (AFU_ORTHOLOGUE AFUA_5G11245)"/>
    <property type="match status" value="1"/>
</dbReference>
<keyword evidence="2 7" id="KW-0812">Transmembrane</keyword>
<sequence length="451" mass="50874">MGSSTQPYHNPEFLREVWILYAIGLLVLGLRFAVRIRSVGFKGWQGDDYMAIVVIFCYTADAVTVTETYFKGSNVDFAATRIAVFSHGEQQHIIFGSKMQLIAWYTYTCLVWSLKACMVFFLNRLTFGLPVQKYVKVLAVWCVVTYTTVFLTITCSCHPIQLNWTVSPYPPRQCTLRAQNMYVTTILNVLTHGAMLAVPVPLLWKLNVPLKKKISMAVLLSSGVFVITAALVRIVMTLKSHPSALTINRWGVRETIAGIIAVNAPIIRPCESKHLQIASIVTPLTPGSVFSRSFWNGDFLKPESARRRTWPSSTRSSRTIGSASFHRPDLFQISGLSQTGLQNDHDKSAETSATYVNTLDSRTHSGQSREHEGYEKCNRLTMSRDSKATNARDLEEGIRPVLRDESVMPETTRNSSTSERDFCDDLIIRPPPPATLQQNRNRSSRFWHRNE</sequence>
<proteinExistence type="inferred from homology"/>
<dbReference type="EMBL" id="RIBY02002356">
    <property type="protein sequence ID" value="KAH9818180.1"/>
    <property type="molecule type" value="Genomic_DNA"/>
</dbReference>
<keyword evidence="3 7" id="KW-1133">Transmembrane helix</keyword>
<keyword evidence="4 7" id="KW-0472">Membrane</keyword>
<feature type="transmembrane region" description="Helical" evidence="7">
    <location>
        <begin position="216"/>
        <end position="236"/>
    </location>
</feature>
<reference evidence="9 10" key="1">
    <citation type="journal article" date="2018" name="IMA Fungus">
        <title>IMA Genome-F 10: Nine draft genome sequences of Claviceps purpurea s.lat., including C. arundinis, C. humidiphila, and C. cf. spartinae, pseudomolecules for the pitch canker pathogen Fusarium circinatum, draft genome of Davidsoniella eucalypti, Grosmannia galeiformis, Quambalaria eucalypti, and Teratosphaeria destructans.</title>
        <authorList>
            <person name="Wingfield B.D."/>
            <person name="Liu M."/>
            <person name="Nguyen H.D."/>
            <person name="Lane F.A."/>
            <person name="Morgan S.W."/>
            <person name="De Vos L."/>
            <person name="Wilken P.M."/>
            <person name="Duong T.A."/>
            <person name="Aylward J."/>
            <person name="Coetzee M.P."/>
            <person name="Dadej K."/>
            <person name="De Beer Z.W."/>
            <person name="Findlay W."/>
            <person name="Havenga M."/>
            <person name="Kolarik M."/>
            <person name="Menzies J.G."/>
            <person name="Naidoo K."/>
            <person name="Pochopski O."/>
            <person name="Shoukouhi P."/>
            <person name="Santana Q.C."/>
            <person name="Seifert K.A."/>
            <person name="Soal N."/>
            <person name="Steenkamp E.T."/>
            <person name="Tatham C.T."/>
            <person name="van der Nest M.A."/>
            <person name="Wingfield M.J."/>
        </authorList>
    </citation>
    <scope>NUCLEOTIDE SEQUENCE [LARGE SCALE GENOMIC DNA]</scope>
    <source>
        <strain evidence="9">CMW44962</strain>
    </source>
</reference>
<dbReference type="InterPro" id="IPR049326">
    <property type="entry name" value="Rhodopsin_dom_fungi"/>
</dbReference>
<dbReference type="InterPro" id="IPR052337">
    <property type="entry name" value="SAT4-like"/>
</dbReference>
<evidence type="ECO:0000256" key="1">
    <source>
        <dbReference type="ARBA" id="ARBA00004141"/>
    </source>
</evidence>
<feature type="region of interest" description="Disordered" evidence="6">
    <location>
        <begin position="382"/>
        <end position="451"/>
    </location>
</feature>
<comment type="subcellular location">
    <subcellularLocation>
        <location evidence="1">Membrane</location>
        <topology evidence="1">Multi-pass membrane protein</topology>
    </subcellularLocation>
</comment>
<dbReference type="OrthoDB" id="4329349at2759"/>
<feature type="transmembrane region" description="Helical" evidence="7">
    <location>
        <begin position="181"/>
        <end position="204"/>
    </location>
</feature>
<feature type="domain" description="Rhodopsin" evidence="8">
    <location>
        <begin position="30"/>
        <end position="270"/>
    </location>
</feature>
<gene>
    <name evidence="9" type="ORF">Tdes44962_MAKER05374</name>
</gene>
<feature type="compositionally biased region" description="Basic residues" evidence="6">
    <location>
        <begin position="442"/>
        <end position="451"/>
    </location>
</feature>
<dbReference type="Pfam" id="PF20684">
    <property type="entry name" value="Fung_rhodopsin"/>
    <property type="match status" value="1"/>
</dbReference>
<keyword evidence="10" id="KW-1185">Reference proteome</keyword>
<evidence type="ECO:0000256" key="4">
    <source>
        <dbReference type="ARBA" id="ARBA00023136"/>
    </source>
</evidence>
<evidence type="ECO:0000256" key="7">
    <source>
        <dbReference type="SAM" id="Phobius"/>
    </source>
</evidence>
<organism evidence="9 10">
    <name type="scientific">Teratosphaeria destructans</name>
    <dbReference type="NCBI Taxonomy" id="418781"/>
    <lineage>
        <taxon>Eukaryota</taxon>
        <taxon>Fungi</taxon>
        <taxon>Dikarya</taxon>
        <taxon>Ascomycota</taxon>
        <taxon>Pezizomycotina</taxon>
        <taxon>Dothideomycetes</taxon>
        <taxon>Dothideomycetidae</taxon>
        <taxon>Mycosphaerellales</taxon>
        <taxon>Teratosphaeriaceae</taxon>
        <taxon>Teratosphaeria</taxon>
    </lineage>
</organism>
<feature type="compositionally biased region" description="Basic and acidic residues" evidence="6">
    <location>
        <begin position="418"/>
        <end position="427"/>
    </location>
</feature>
<reference evidence="9 10" key="2">
    <citation type="journal article" date="2021" name="Curr. Genet.">
        <title>Genetic response to nitrogen starvation in the aggressive Eucalyptus foliar pathogen Teratosphaeria destructans.</title>
        <authorList>
            <person name="Havenga M."/>
            <person name="Wingfield B.D."/>
            <person name="Wingfield M.J."/>
            <person name="Dreyer L.L."/>
            <person name="Roets F."/>
            <person name="Aylward J."/>
        </authorList>
    </citation>
    <scope>NUCLEOTIDE SEQUENCE [LARGE SCALE GENOMIC DNA]</scope>
    <source>
        <strain evidence="9">CMW44962</strain>
    </source>
</reference>
<evidence type="ECO:0000256" key="3">
    <source>
        <dbReference type="ARBA" id="ARBA00022989"/>
    </source>
</evidence>
<evidence type="ECO:0000256" key="5">
    <source>
        <dbReference type="ARBA" id="ARBA00038359"/>
    </source>
</evidence>
<feature type="transmembrane region" description="Helical" evidence="7">
    <location>
        <begin position="17"/>
        <end position="34"/>
    </location>
</feature>
<dbReference type="AlphaFoldDB" id="A0A9W7SK85"/>
<name>A0A9W7SK85_9PEZI</name>
<protein>
    <recommendedName>
        <fullName evidence="8">Rhodopsin domain-containing protein</fullName>
    </recommendedName>
</protein>
<evidence type="ECO:0000259" key="8">
    <source>
        <dbReference type="Pfam" id="PF20684"/>
    </source>
</evidence>
<evidence type="ECO:0000313" key="9">
    <source>
        <dbReference type="EMBL" id="KAH9818180.1"/>
    </source>
</evidence>
<comment type="caution">
    <text evidence="9">The sequence shown here is derived from an EMBL/GenBank/DDBJ whole genome shotgun (WGS) entry which is preliminary data.</text>
</comment>
<feature type="compositionally biased region" description="Basic and acidic residues" evidence="6">
    <location>
        <begin position="382"/>
        <end position="406"/>
    </location>
</feature>
<evidence type="ECO:0000256" key="2">
    <source>
        <dbReference type="ARBA" id="ARBA00022692"/>
    </source>
</evidence>
<dbReference type="PANTHER" id="PTHR33048:SF2">
    <property type="entry name" value="SRPK"/>
    <property type="match status" value="1"/>
</dbReference>
<evidence type="ECO:0000256" key="6">
    <source>
        <dbReference type="SAM" id="MobiDB-lite"/>
    </source>
</evidence>